<keyword evidence="2" id="KW-1185">Reference proteome</keyword>
<dbReference type="AlphaFoldDB" id="A0A4P9Z2C9"/>
<evidence type="ECO:0000313" key="2">
    <source>
        <dbReference type="Proteomes" id="UP000278143"/>
    </source>
</evidence>
<sequence length="201" mass="19817">MALSKVISFVGEAGMDVLVESGTLCTLDADVSVPLGSSLLLLLALSLLSSVGEGSSAVSTSGVVCNEVSAGWSALADASEKNMLALSSALLSGASAADEVGGGVVAVAAVAVRSSAAATAERTDSAAVVALVVEGESAPAGVASTAVTGAAAVAVATTRPGLRRAFVRRRAFLRRLDDPAPEDCDDDDIVAARVTKDGDGR</sequence>
<proteinExistence type="predicted"/>
<dbReference type="Proteomes" id="UP000278143">
    <property type="component" value="Unassembled WGS sequence"/>
</dbReference>
<reference evidence="2" key="1">
    <citation type="journal article" date="2018" name="Nat. Microbiol.">
        <title>Leveraging single-cell genomics to expand the fungal tree of life.</title>
        <authorList>
            <person name="Ahrendt S.R."/>
            <person name="Quandt C.A."/>
            <person name="Ciobanu D."/>
            <person name="Clum A."/>
            <person name="Salamov A."/>
            <person name="Andreopoulos B."/>
            <person name="Cheng J.F."/>
            <person name="Woyke T."/>
            <person name="Pelin A."/>
            <person name="Henrissat B."/>
            <person name="Reynolds N.K."/>
            <person name="Benny G.L."/>
            <person name="Smith M.E."/>
            <person name="James T.Y."/>
            <person name="Grigoriev I.V."/>
        </authorList>
    </citation>
    <scope>NUCLEOTIDE SEQUENCE [LARGE SCALE GENOMIC DNA]</scope>
    <source>
        <strain evidence="2">Benny S71-1</strain>
    </source>
</reference>
<protein>
    <submittedName>
        <fullName evidence="1">Uncharacterized protein</fullName>
    </submittedName>
</protein>
<accession>A0A4P9Z2C9</accession>
<dbReference type="EMBL" id="KZ989509">
    <property type="protein sequence ID" value="RKP26122.1"/>
    <property type="molecule type" value="Genomic_DNA"/>
</dbReference>
<gene>
    <name evidence="1" type="ORF">SYNPS1DRAFT_28167</name>
</gene>
<organism evidence="1 2">
    <name type="scientific">Syncephalis pseudoplumigaleata</name>
    <dbReference type="NCBI Taxonomy" id="1712513"/>
    <lineage>
        <taxon>Eukaryota</taxon>
        <taxon>Fungi</taxon>
        <taxon>Fungi incertae sedis</taxon>
        <taxon>Zoopagomycota</taxon>
        <taxon>Zoopagomycotina</taxon>
        <taxon>Zoopagomycetes</taxon>
        <taxon>Zoopagales</taxon>
        <taxon>Piptocephalidaceae</taxon>
        <taxon>Syncephalis</taxon>
    </lineage>
</organism>
<name>A0A4P9Z2C9_9FUNG</name>
<evidence type="ECO:0000313" key="1">
    <source>
        <dbReference type="EMBL" id="RKP26122.1"/>
    </source>
</evidence>